<evidence type="ECO:0000313" key="2">
    <source>
        <dbReference type="Proteomes" id="UP001295740"/>
    </source>
</evidence>
<evidence type="ECO:0000313" key="1">
    <source>
        <dbReference type="EMBL" id="CAJ2508376.1"/>
    </source>
</evidence>
<proteinExistence type="predicted"/>
<organism evidence="1 2">
    <name type="scientific">Anthostomella pinea</name>
    <dbReference type="NCBI Taxonomy" id="933095"/>
    <lineage>
        <taxon>Eukaryota</taxon>
        <taxon>Fungi</taxon>
        <taxon>Dikarya</taxon>
        <taxon>Ascomycota</taxon>
        <taxon>Pezizomycotina</taxon>
        <taxon>Sordariomycetes</taxon>
        <taxon>Xylariomycetidae</taxon>
        <taxon>Xylariales</taxon>
        <taxon>Xylariaceae</taxon>
        <taxon>Anthostomella</taxon>
    </lineage>
</organism>
<name>A0AAI8VNV1_9PEZI</name>
<protein>
    <submittedName>
        <fullName evidence="1">Uu.00g134020.m01.CDS01</fullName>
    </submittedName>
</protein>
<dbReference type="AlphaFoldDB" id="A0AAI8VNV1"/>
<reference evidence="1" key="1">
    <citation type="submission" date="2023-10" db="EMBL/GenBank/DDBJ databases">
        <authorList>
            <person name="Hackl T."/>
        </authorList>
    </citation>
    <scope>NUCLEOTIDE SEQUENCE</scope>
</reference>
<dbReference type="EMBL" id="CAUWAG010000011">
    <property type="protein sequence ID" value="CAJ2508376.1"/>
    <property type="molecule type" value="Genomic_DNA"/>
</dbReference>
<comment type="caution">
    <text evidence="1">The sequence shown here is derived from an EMBL/GenBank/DDBJ whole genome shotgun (WGS) entry which is preliminary data.</text>
</comment>
<accession>A0AAI8VNV1</accession>
<dbReference type="Proteomes" id="UP001295740">
    <property type="component" value="Unassembled WGS sequence"/>
</dbReference>
<gene>
    <name evidence="1" type="ORF">KHLLAP_LOCUS8844</name>
</gene>
<sequence>MPPTWTPTEIEELLLLDLETIVDRQAKAAAAQWFFKIRLQLDTDRVAYQTNQKFYNSAHRRRNFEVMIQKALVGEPWELEIFRPMRPDIRLLRCASLLPTQLKQVHTHGLTGCIGDLVFKATGPWTVPVWLRERFEMVLIEMQDPRAGLLLQGLSFLSHSARSVR</sequence>
<keyword evidence="2" id="KW-1185">Reference proteome</keyword>